<dbReference type="PROSITE" id="PS00108">
    <property type="entry name" value="PROTEIN_KINASE_ST"/>
    <property type="match status" value="1"/>
</dbReference>
<dbReference type="CDD" id="cd14014">
    <property type="entry name" value="STKc_PknB_like"/>
    <property type="match status" value="1"/>
</dbReference>
<sequence>MPPRSVGPYQIFSVIGRGGIGTVYLGRKHDTGQAVAVKLLGPSPAVDALAARRLAREYEVLLTLDHPNVVHVLDAGVAEGYSFVAMELVEGLDLRSYLSTSIDEPAGEKAAAGATPGCAEEGFDVRSLLGEPDTESLEPPGGYERGPDAIRAFAAVIGEPETETVTRSGLPSFSTGDPPWPEAPRTEPRPLDARGAAALNRPTRVRRLREAMEQVCAALSYVHAHGLVHRDLKPGNIMVDDQRRARLMDFGLVALVDERGSAHLGGKVAGTYRYMSPEQARGGVVDARSDLYSLGVILYELICGRPPFSAQRPGELWHDILARRPTPVLAVNPGADPRLAAIAERLLEKDPALRFPSADALLAALREAWPDTHH</sequence>
<comment type="subcellular location">
    <subcellularLocation>
        <location evidence="1">Cytoplasm</location>
        <location evidence="1">Cytoskeleton</location>
        <location evidence="1">Microtubule organizing center</location>
        <location evidence="1">Centrosome</location>
    </subcellularLocation>
    <subcellularLocation>
        <location evidence="2">Cytoplasm</location>
        <location evidence="2">Cytoskeleton</location>
        <location evidence="2">Spindle pole</location>
    </subcellularLocation>
</comment>
<reference evidence="12" key="1">
    <citation type="journal article" date="2022" name="Int. J. Syst. Evol. Microbiol.">
        <title>Anaeromyxobacter oryzae sp. nov., Anaeromyxobacter diazotrophicus sp. nov. and Anaeromyxobacter paludicola sp. nov., isolated from paddy soils.</title>
        <authorList>
            <person name="Itoh H."/>
            <person name="Xu Z."/>
            <person name="Mise K."/>
            <person name="Masuda Y."/>
            <person name="Ushijima N."/>
            <person name="Hayakawa C."/>
            <person name="Shiratori Y."/>
            <person name="Senoo K."/>
        </authorList>
    </citation>
    <scope>NUCLEOTIDE SEQUENCE [LARGE SCALE GENOMIC DNA]</scope>
    <source>
        <strain evidence="12">Red630</strain>
    </source>
</reference>
<accession>A0ABM7XAM2</accession>
<evidence type="ECO:0000313" key="12">
    <source>
        <dbReference type="Proteomes" id="UP001162734"/>
    </source>
</evidence>
<evidence type="ECO:0000256" key="5">
    <source>
        <dbReference type="ARBA" id="ARBA00022741"/>
    </source>
</evidence>
<keyword evidence="5" id="KW-0547">Nucleotide-binding</keyword>
<evidence type="ECO:0000256" key="7">
    <source>
        <dbReference type="ARBA" id="ARBA00022840"/>
    </source>
</evidence>
<gene>
    <name evidence="11" type="ORF">AMPC_20040</name>
</gene>
<evidence type="ECO:0000256" key="8">
    <source>
        <dbReference type="ARBA" id="ARBA00023212"/>
    </source>
</evidence>
<feature type="domain" description="Protein kinase" evidence="10">
    <location>
        <begin position="9"/>
        <end position="374"/>
    </location>
</feature>
<name>A0ABM7XAM2_9BACT</name>
<dbReference type="InterPro" id="IPR001245">
    <property type="entry name" value="Ser-Thr/Tyr_kinase_cat_dom"/>
</dbReference>
<dbReference type="Pfam" id="PF07714">
    <property type="entry name" value="PK_Tyr_Ser-Thr"/>
    <property type="match status" value="1"/>
</dbReference>
<dbReference type="SMART" id="SM00220">
    <property type="entry name" value="S_TKc"/>
    <property type="match status" value="1"/>
</dbReference>
<keyword evidence="8" id="KW-0206">Cytoskeleton</keyword>
<keyword evidence="6" id="KW-0418">Kinase</keyword>
<evidence type="ECO:0000256" key="9">
    <source>
        <dbReference type="SAM" id="MobiDB-lite"/>
    </source>
</evidence>
<proteinExistence type="inferred from homology"/>
<feature type="region of interest" description="Disordered" evidence="9">
    <location>
        <begin position="164"/>
        <end position="190"/>
    </location>
</feature>
<evidence type="ECO:0000256" key="6">
    <source>
        <dbReference type="ARBA" id="ARBA00022777"/>
    </source>
</evidence>
<evidence type="ECO:0000256" key="1">
    <source>
        <dbReference type="ARBA" id="ARBA00004300"/>
    </source>
</evidence>
<dbReference type="PANTHER" id="PTHR43289:SF6">
    <property type="entry name" value="SERINE_THREONINE-PROTEIN KINASE NEKL-3"/>
    <property type="match status" value="1"/>
</dbReference>
<keyword evidence="7" id="KW-0067">ATP-binding</keyword>
<dbReference type="InterPro" id="IPR008271">
    <property type="entry name" value="Ser/Thr_kinase_AS"/>
</dbReference>
<dbReference type="PIRSF" id="PIRSF000654">
    <property type="entry name" value="Integrin-linked_kinase"/>
    <property type="match status" value="1"/>
</dbReference>
<dbReference type="PROSITE" id="PS50011">
    <property type="entry name" value="PROTEIN_KINASE_DOM"/>
    <property type="match status" value="1"/>
</dbReference>
<keyword evidence="12" id="KW-1185">Reference proteome</keyword>
<dbReference type="RefSeq" id="WP_248346190.1">
    <property type="nucleotide sequence ID" value="NZ_AP025592.1"/>
</dbReference>
<evidence type="ECO:0000256" key="3">
    <source>
        <dbReference type="ARBA" id="ARBA00010886"/>
    </source>
</evidence>
<dbReference type="Gene3D" id="1.10.510.10">
    <property type="entry name" value="Transferase(Phosphotransferase) domain 1"/>
    <property type="match status" value="1"/>
</dbReference>
<dbReference type="SUPFAM" id="SSF56112">
    <property type="entry name" value="Protein kinase-like (PK-like)"/>
    <property type="match status" value="1"/>
</dbReference>
<protein>
    <recommendedName>
        <fullName evidence="10">Protein kinase domain-containing protein</fullName>
    </recommendedName>
</protein>
<evidence type="ECO:0000259" key="10">
    <source>
        <dbReference type="PROSITE" id="PS50011"/>
    </source>
</evidence>
<keyword evidence="4" id="KW-0808">Transferase</keyword>
<dbReference type="Gene3D" id="3.30.200.20">
    <property type="entry name" value="Phosphorylase Kinase, domain 1"/>
    <property type="match status" value="1"/>
</dbReference>
<evidence type="ECO:0000256" key="2">
    <source>
        <dbReference type="ARBA" id="ARBA00004647"/>
    </source>
</evidence>
<evidence type="ECO:0000256" key="4">
    <source>
        <dbReference type="ARBA" id="ARBA00022679"/>
    </source>
</evidence>
<dbReference type="EMBL" id="AP025592">
    <property type="protein sequence ID" value="BDG08891.1"/>
    <property type="molecule type" value="Genomic_DNA"/>
</dbReference>
<evidence type="ECO:0000313" key="11">
    <source>
        <dbReference type="EMBL" id="BDG08891.1"/>
    </source>
</evidence>
<dbReference type="PANTHER" id="PTHR43289">
    <property type="entry name" value="MITOGEN-ACTIVATED PROTEIN KINASE KINASE KINASE 20-RELATED"/>
    <property type="match status" value="1"/>
</dbReference>
<comment type="similarity">
    <text evidence="3">Belongs to the protein kinase superfamily. NEK Ser/Thr protein kinase family. NIMA subfamily.</text>
</comment>
<feature type="compositionally biased region" description="Polar residues" evidence="9">
    <location>
        <begin position="164"/>
        <end position="175"/>
    </location>
</feature>
<organism evidence="11 12">
    <name type="scientific">Anaeromyxobacter paludicola</name>
    <dbReference type="NCBI Taxonomy" id="2918171"/>
    <lineage>
        <taxon>Bacteria</taxon>
        <taxon>Pseudomonadati</taxon>
        <taxon>Myxococcota</taxon>
        <taxon>Myxococcia</taxon>
        <taxon>Myxococcales</taxon>
        <taxon>Cystobacterineae</taxon>
        <taxon>Anaeromyxobacteraceae</taxon>
        <taxon>Anaeromyxobacter</taxon>
    </lineage>
</organism>
<dbReference type="InterPro" id="IPR000719">
    <property type="entry name" value="Prot_kinase_dom"/>
</dbReference>
<dbReference type="InterPro" id="IPR011009">
    <property type="entry name" value="Kinase-like_dom_sf"/>
</dbReference>
<keyword evidence="8" id="KW-0963">Cytoplasm</keyword>
<dbReference type="Proteomes" id="UP001162734">
    <property type="component" value="Chromosome"/>
</dbReference>